<organism evidence="1 2">
    <name type="scientific">Pseudorhodoplanes sinuspersici</name>
    <dbReference type="NCBI Taxonomy" id="1235591"/>
    <lineage>
        <taxon>Bacteria</taxon>
        <taxon>Pseudomonadati</taxon>
        <taxon>Pseudomonadota</taxon>
        <taxon>Alphaproteobacteria</taxon>
        <taxon>Hyphomicrobiales</taxon>
        <taxon>Pseudorhodoplanes</taxon>
    </lineage>
</organism>
<proteinExistence type="predicted"/>
<reference evidence="1 2" key="1">
    <citation type="submission" date="2017-05" db="EMBL/GenBank/DDBJ databases">
        <title>Full genome sequence of Pseudorhodoplanes sinuspersici.</title>
        <authorList>
            <person name="Dastgheib S.M.M."/>
            <person name="Shavandi M."/>
            <person name="Tirandaz H."/>
        </authorList>
    </citation>
    <scope>NUCLEOTIDE SEQUENCE [LARGE SCALE GENOMIC DNA]</scope>
    <source>
        <strain evidence="1 2">RIPI110</strain>
    </source>
</reference>
<dbReference type="PANTHER" id="PTHR40265">
    <property type="entry name" value="BLL2707 PROTEIN"/>
    <property type="match status" value="1"/>
</dbReference>
<keyword evidence="2" id="KW-1185">Reference proteome</keyword>
<name>A0A1W6ZM81_9HYPH</name>
<dbReference type="RefSeq" id="WP_086086931.1">
    <property type="nucleotide sequence ID" value="NZ_CP021112.1"/>
</dbReference>
<evidence type="ECO:0000313" key="2">
    <source>
        <dbReference type="Proteomes" id="UP000194137"/>
    </source>
</evidence>
<dbReference type="KEGG" id="psin:CAK95_04955"/>
<dbReference type="AlphaFoldDB" id="A0A1W6ZM81"/>
<gene>
    <name evidence="1" type="ORF">CAK95_04955</name>
</gene>
<dbReference type="Proteomes" id="UP000194137">
    <property type="component" value="Chromosome"/>
</dbReference>
<dbReference type="InterPro" id="IPR029068">
    <property type="entry name" value="Glyas_Bleomycin-R_OHBP_Dase"/>
</dbReference>
<dbReference type="PANTHER" id="PTHR40265:SF1">
    <property type="entry name" value="GLYOXALASE-LIKE DOMAIN-CONTAINING PROTEIN"/>
    <property type="match status" value="1"/>
</dbReference>
<dbReference type="Pfam" id="PF13468">
    <property type="entry name" value="Glyoxalase_3"/>
    <property type="match status" value="1"/>
</dbReference>
<dbReference type="STRING" id="1235591.CAK95_04955"/>
<dbReference type="EMBL" id="CP021112">
    <property type="protein sequence ID" value="ARP98508.1"/>
    <property type="molecule type" value="Genomic_DNA"/>
</dbReference>
<protein>
    <submittedName>
        <fullName evidence="1">Uncharacterized protein</fullName>
    </submittedName>
</protein>
<dbReference type="InterPro" id="IPR025870">
    <property type="entry name" value="Glyoxalase-like_dom"/>
</dbReference>
<evidence type="ECO:0000313" key="1">
    <source>
        <dbReference type="EMBL" id="ARP98508.1"/>
    </source>
</evidence>
<accession>A0A1W6ZM81</accession>
<dbReference type="SUPFAM" id="SSF54593">
    <property type="entry name" value="Glyoxalase/Bleomycin resistance protein/Dihydroxybiphenyl dioxygenase"/>
    <property type="match status" value="1"/>
</dbReference>
<dbReference type="OrthoDB" id="9812467at2"/>
<dbReference type="Gene3D" id="3.10.180.10">
    <property type="entry name" value="2,3-Dihydroxybiphenyl 1,2-Dioxygenase, domain 1"/>
    <property type="match status" value="1"/>
</dbReference>
<sequence>MKKGARAAVDHVVVNTLRDMERAAAIFTTLGFTLTPLGRHSLGSINHLMMTPGAYLELVGVPTEGLQRQDVLNSPFGLNGLVFRSEDADKTYALLTKAGVTPSTPTAFSRPVNLGTQVADARFRTVRLPDDLFPAGRVYFCEHLTPQLVWRDEWMTHPNGFRQIEIIRVESPSPERDAARYAVVAGQTPQQTSAGWQVTTIDKIRIEFVAGKTSRFSALGLVFGALDIISAAASATPEVNWRLTEENRAVLTIQSLGLCLECRSASDE</sequence>